<comment type="caution">
    <text evidence="1">The sequence shown here is derived from an EMBL/GenBank/DDBJ whole genome shotgun (WGS) entry which is preliminary data.</text>
</comment>
<protein>
    <recommendedName>
        <fullName evidence="3">Bacteriophage abortive infection AbiH</fullName>
    </recommendedName>
</protein>
<evidence type="ECO:0000313" key="1">
    <source>
        <dbReference type="EMBL" id="MBC2175402.1"/>
    </source>
</evidence>
<evidence type="ECO:0000313" key="2">
    <source>
        <dbReference type="Proteomes" id="UP000541735"/>
    </source>
</evidence>
<dbReference type="Pfam" id="PF14253">
    <property type="entry name" value="AbiH"/>
    <property type="match status" value="1"/>
</dbReference>
<dbReference type="AlphaFoldDB" id="A0A7X1D7A9"/>
<sequence>MSQLIILGNGFDIQSGLESRFSDFYKDRMENILSLKCIDSEFDLDKSSHDKLQINYKGNPEIVLPEIEPCKWEAELNELTFWDLVMIYEDNKGICINWCNIEAHIQKVTEFVLNMSSNINTLKDLLEASEKISAPVYSNERAGSLKIILGRLTTNEAALSMRWINKYTIFLCIINALNDNKYENIGLDEMLFMELQKYEHSFQQYLTKEIRIKRESYDEKRFSLLERIHTRETYGGMILNFNYTSDSFPLYSKGIDLDVVNVHGTLDNEIIFGIDHKNVDAESKMYPFTKTFRKMVIDDDKPLSIVNKDIKYLIFYGHSLGSADYSYFQSIFDYLNVYENEIYLQFYFTNYLGGAEGEMLLKRELASLVQKLLHGYGKTMDNKSKGKNLIHKLLIENRVQIITLDSIDLRGVEQSIKINEIKVGEQIID</sequence>
<organism evidence="1 2">
    <name type="scientific">Listeria booriae</name>
    <dbReference type="NCBI Taxonomy" id="1552123"/>
    <lineage>
        <taxon>Bacteria</taxon>
        <taxon>Bacillati</taxon>
        <taxon>Bacillota</taxon>
        <taxon>Bacilli</taxon>
        <taxon>Bacillales</taxon>
        <taxon>Listeriaceae</taxon>
        <taxon>Listeria</taxon>
    </lineage>
</organism>
<dbReference type="Proteomes" id="UP000541735">
    <property type="component" value="Unassembled WGS sequence"/>
</dbReference>
<gene>
    <name evidence="1" type="ORF">HCB27_02140</name>
</gene>
<dbReference type="RefSeq" id="WP_185548284.1">
    <property type="nucleotide sequence ID" value="NZ_JAARYD010000001.1"/>
</dbReference>
<name>A0A7X1D7A9_9LIST</name>
<evidence type="ECO:0008006" key="3">
    <source>
        <dbReference type="Google" id="ProtNLM"/>
    </source>
</evidence>
<reference evidence="1 2" key="1">
    <citation type="submission" date="2020-03" db="EMBL/GenBank/DDBJ databases">
        <title>Soil Listeria distribution.</title>
        <authorList>
            <person name="Liao J."/>
            <person name="Wiedmann M."/>
        </authorList>
    </citation>
    <scope>NUCLEOTIDE SEQUENCE [LARGE SCALE GENOMIC DNA]</scope>
    <source>
        <strain evidence="1 2">FSL L7-0259</strain>
    </source>
</reference>
<dbReference type="EMBL" id="JAARYD010000001">
    <property type="protein sequence ID" value="MBC2175402.1"/>
    <property type="molecule type" value="Genomic_DNA"/>
</dbReference>
<dbReference type="InterPro" id="IPR025935">
    <property type="entry name" value="AbiH"/>
</dbReference>
<accession>A0A7X1D7A9</accession>
<proteinExistence type="predicted"/>